<evidence type="ECO:0000256" key="2">
    <source>
        <dbReference type="ARBA" id="ARBA00022727"/>
    </source>
</evidence>
<dbReference type="SUPFAM" id="SSF52540">
    <property type="entry name" value="P-loop containing nucleoside triphosphate hydrolases"/>
    <property type="match status" value="1"/>
</dbReference>
<dbReference type="EC" id="2.7.4.3" evidence="5 7"/>
<dbReference type="PANTHER" id="PTHR23359">
    <property type="entry name" value="NUCLEOTIDE KINASE"/>
    <property type="match status" value="1"/>
</dbReference>
<dbReference type="NCBIfam" id="NF011104">
    <property type="entry name" value="PRK14531.1"/>
    <property type="match status" value="1"/>
</dbReference>
<evidence type="ECO:0000313" key="9">
    <source>
        <dbReference type="Proteomes" id="UP001596020"/>
    </source>
</evidence>
<comment type="function">
    <text evidence="5">Catalyzes the reversible transfer of the terminal phosphate group between ATP and AMP. Plays an important role in cellular energy homeostasis and in adenine nucleotide metabolism.</text>
</comment>
<feature type="binding site" evidence="5">
    <location>
        <position position="128"/>
    </location>
    <ligand>
        <name>ATP</name>
        <dbReference type="ChEBI" id="CHEBI:30616"/>
    </ligand>
</feature>
<dbReference type="InterPro" id="IPR033690">
    <property type="entry name" value="Adenylat_kinase_CS"/>
</dbReference>
<reference evidence="9" key="1">
    <citation type="journal article" date="2019" name="Int. J. Syst. Evol. Microbiol.">
        <title>The Global Catalogue of Microorganisms (GCM) 10K type strain sequencing project: providing services to taxonomists for standard genome sequencing and annotation.</title>
        <authorList>
            <consortium name="The Broad Institute Genomics Platform"/>
            <consortium name="The Broad Institute Genome Sequencing Center for Infectious Disease"/>
            <person name="Wu L."/>
            <person name="Ma J."/>
        </authorList>
    </citation>
    <scope>NUCLEOTIDE SEQUENCE [LARGE SCALE GENOMIC DNA]</scope>
    <source>
        <strain evidence="9">CGMCC 4.7357</strain>
    </source>
</reference>
<feature type="binding site" evidence="5">
    <location>
        <position position="173"/>
    </location>
    <ligand>
        <name>ATP</name>
        <dbReference type="ChEBI" id="CHEBI:30616"/>
    </ligand>
</feature>
<keyword evidence="3 5" id="KW-0547">Nucleotide-binding</keyword>
<proteinExistence type="inferred from homology"/>
<comment type="similarity">
    <text evidence="5 6">Belongs to the adenylate kinase family.</text>
</comment>
<comment type="pathway">
    <text evidence="5">Purine metabolism; AMP biosynthesis via salvage pathway; AMP from ADP: step 1/1.</text>
</comment>
<feature type="binding site" evidence="5">
    <location>
        <begin position="86"/>
        <end position="89"/>
    </location>
    <ligand>
        <name>AMP</name>
        <dbReference type="ChEBI" id="CHEBI:456215"/>
    </ligand>
</feature>
<protein>
    <recommendedName>
        <fullName evidence="5 7">Adenylate kinase</fullName>
        <shortName evidence="5">AK</shortName>
        <ecNumber evidence="5 7">2.7.4.3</ecNumber>
    </recommendedName>
    <alternativeName>
        <fullName evidence="5">ATP-AMP transphosphorylase</fullName>
    </alternativeName>
    <alternativeName>
        <fullName evidence="5">ATP:AMP phosphotransferase</fullName>
    </alternativeName>
    <alternativeName>
        <fullName evidence="5">Adenylate monophosphate kinase</fullName>
    </alternativeName>
</protein>
<comment type="domain">
    <text evidence="5">Consists of three domains, a large central CORE domain and two small peripheral domains, NMPbind and LID, which undergo movements during catalysis. The LID domain closes over the site of phosphoryl transfer upon ATP binding. Assembling and dissambling the active center during each catalytic cycle provides an effective means to prevent ATP hydrolysis.</text>
</comment>
<feature type="region of interest" description="NMP" evidence="5">
    <location>
        <begin position="31"/>
        <end position="60"/>
    </location>
</feature>
<feature type="binding site" evidence="5">
    <location>
        <position position="32"/>
    </location>
    <ligand>
        <name>AMP</name>
        <dbReference type="ChEBI" id="CHEBI:456215"/>
    </ligand>
</feature>
<dbReference type="NCBIfam" id="NF011100">
    <property type="entry name" value="PRK14527.1"/>
    <property type="match status" value="1"/>
</dbReference>
<dbReference type="Pfam" id="PF00406">
    <property type="entry name" value="ADK"/>
    <property type="match status" value="1"/>
</dbReference>
<keyword evidence="5" id="KW-0963">Cytoplasm</keyword>
<dbReference type="InterPro" id="IPR027417">
    <property type="entry name" value="P-loop_NTPase"/>
</dbReference>
<evidence type="ECO:0000256" key="5">
    <source>
        <dbReference type="HAMAP-Rule" id="MF_00235"/>
    </source>
</evidence>
<dbReference type="PRINTS" id="PR00094">
    <property type="entry name" value="ADENYLTKNASE"/>
</dbReference>
<feature type="binding site" evidence="5">
    <location>
        <position position="145"/>
    </location>
    <ligand>
        <name>AMP</name>
        <dbReference type="ChEBI" id="CHEBI:456215"/>
    </ligand>
</feature>
<feature type="binding site" evidence="5">
    <location>
        <position position="37"/>
    </location>
    <ligand>
        <name>AMP</name>
        <dbReference type="ChEBI" id="CHEBI:456215"/>
    </ligand>
</feature>
<gene>
    <name evidence="5" type="primary">adk</name>
    <name evidence="8" type="ORF">ACFO3G_04700</name>
</gene>
<organism evidence="8 9">
    <name type="scientific">Falsiporphyromonas endometrii</name>
    <dbReference type="NCBI Taxonomy" id="1387297"/>
    <lineage>
        <taxon>Bacteria</taxon>
        <taxon>Pseudomonadati</taxon>
        <taxon>Bacteroidota</taxon>
        <taxon>Bacteroidia</taxon>
        <taxon>Bacteroidales</taxon>
        <taxon>Porphyromonadaceae</taxon>
        <taxon>Falsiporphyromonas</taxon>
    </lineage>
</organism>
<dbReference type="EMBL" id="JBHSGO010000150">
    <property type="protein sequence ID" value="MFC4665901.1"/>
    <property type="molecule type" value="Genomic_DNA"/>
</dbReference>
<dbReference type="HAMAP" id="MF_00235">
    <property type="entry name" value="Adenylate_kinase_Adk"/>
    <property type="match status" value="1"/>
</dbReference>
<evidence type="ECO:0000256" key="6">
    <source>
        <dbReference type="RuleBase" id="RU003330"/>
    </source>
</evidence>
<evidence type="ECO:0000256" key="3">
    <source>
        <dbReference type="ARBA" id="ARBA00022741"/>
    </source>
</evidence>
<comment type="catalytic activity">
    <reaction evidence="5 7">
        <text>AMP + ATP = 2 ADP</text>
        <dbReference type="Rhea" id="RHEA:12973"/>
        <dbReference type="ChEBI" id="CHEBI:30616"/>
        <dbReference type="ChEBI" id="CHEBI:456215"/>
        <dbReference type="ChEBI" id="CHEBI:456216"/>
        <dbReference type="EC" id="2.7.4.3"/>
    </reaction>
</comment>
<feature type="binding site" evidence="5">
    <location>
        <position position="93"/>
    </location>
    <ligand>
        <name>AMP</name>
        <dbReference type="ChEBI" id="CHEBI:456215"/>
    </ligand>
</feature>
<dbReference type="Gene3D" id="3.40.50.300">
    <property type="entry name" value="P-loop containing nucleotide triphosphate hydrolases"/>
    <property type="match status" value="1"/>
</dbReference>
<dbReference type="RefSeq" id="WP_380078441.1">
    <property type="nucleotide sequence ID" value="NZ_JBHSGO010000150.1"/>
</dbReference>
<evidence type="ECO:0000313" key="8">
    <source>
        <dbReference type="EMBL" id="MFC4665901.1"/>
    </source>
</evidence>
<comment type="subcellular location">
    <subcellularLocation>
        <location evidence="5 7">Cytoplasm</location>
    </subcellularLocation>
</comment>
<sequence>MTNVVIFGAPGSGKGTQSEELINRYGFIHISTGDMLRADIMKGTELGKIAKEYIDEGKLVPDETIVGMIEHVIEQHKDTKGIIFDGFPRTVPQAESLCEMLDKHGTEVHLVLDLQVPTETLIERLLNRGKQSGRSDDNLETIQKRLKVYENQTAPLAEYYKKHGKHRAIKGTGTVEEIAQRLFEHIDSLDQ</sequence>
<dbReference type="InterPro" id="IPR000850">
    <property type="entry name" value="Adenylat/UMP-CMP_kin"/>
</dbReference>
<keyword evidence="1 5" id="KW-0808">Transferase</keyword>
<evidence type="ECO:0000256" key="1">
    <source>
        <dbReference type="ARBA" id="ARBA00022679"/>
    </source>
</evidence>
<feature type="binding site" evidence="5">
    <location>
        <begin position="11"/>
        <end position="16"/>
    </location>
    <ligand>
        <name>ATP</name>
        <dbReference type="ChEBI" id="CHEBI:30616"/>
    </ligand>
</feature>
<feature type="binding site" evidence="5">
    <location>
        <position position="134"/>
    </location>
    <ligand>
        <name>AMP</name>
        <dbReference type="ChEBI" id="CHEBI:456215"/>
    </ligand>
</feature>
<dbReference type="GO" id="GO:0004017">
    <property type="term" value="F:AMP kinase activity"/>
    <property type="evidence" value="ECO:0007669"/>
    <property type="project" value="UniProtKB-EC"/>
</dbReference>
<name>A0ABV9K8E6_9PORP</name>
<dbReference type="NCBIfam" id="NF011105">
    <property type="entry name" value="PRK14532.1"/>
    <property type="match status" value="1"/>
</dbReference>
<evidence type="ECO:0000256" key="4">
    <source>
        <dbReference type="ARBA" id="ARBA00022777"/>
    </source>
</evidence>
<keyword evidence="4 5" id="KW-0418">Kinase</keyword>
<keyword evidence="9" id="KW-1185">Reference proteome</keyword>
<feature type="binding site" evidence="5">
    <location>
        <begin position="58"/>
        <end position="60"/>
    </location>
    <ligand>
        <name>AMP</name>
        <dbReference type="ChEBI" id="CHEBI:456215"/>
    </ligand>
</feature>
<dbReference type="CDD" id="cd01428">
    <property type="entry name" value="ADK"/>
    <property type="match status" value="1"/>
</dbReference>
<comment type="caution">
    <text evidence="5">Lacks conserved residue(s) required for the propagation of feature annotation.</text>
</comment>
<comment type="subunit">
    <text evidence="5 7">Monomer.</text>
</comment>
<evidence type="ECO:0000256" key="7">
    <source>
        <dbReference type="RuleBase" id="RU003331"/>
    </source>
</evidence>
<accession>A0ABV9K8E6</accession>
<keyword evidence="5 7" id="KW-0067">ATP-binding</keyword>
<keyword evidence="2 5" id="KW-0545">Nucleotide biosynthesis</keyword>
<dbReference type="PROSITE" id="PS00113">
    <property type="entry name" value="ADENYLATE_KINASE"/>
    <property type="match status" value="1"/>
</dbReference>
<dbReference type="Proteomes" id="UP001596020">
    <property type="component" value="Unassembled WGS sequence"/>
</dbReference>
<comment type="caution">
    <text evidence="8">The sequence shown here is derived from an EMBL/GenBank/DDBJ whole genome shotgun (WGS) entry which is preliminary data.</text>
</comment>
<dbReference type="NCBIfam" id="NF001381">
    <property type="entry name" value="PRK00279.1-3"/>
    <property type="match status" value="1"/>
</dbReference>